<dbReference type="InterPro" id="IPR007263">
    <property type="entry name" value="DCC1-like"/>
</dbReference>
<dbReference type="EMBL" id="CR936257">
    <property type="protein sequence ID" value="CAI48378.1"/>
    <property type="molecule type" value="Genomic_DNA"/>
</dbReference>
<sequence>MSDATFVYDDDCGFCKWWADFFAQRTDLAMVGFDELSEAQLERLPDDYEDCSHLLTDAAVYSCGAAIEQALAEADIPPGSEEVFGFLRTFEDYERFRERAYREVADRRGLWGQFVSKDRVDG</sequence>
<dbReference type="RefSeq" id="WP_011322014.1">
    <property type="nucleotide sequence ID" value="NC_007426.1"/>
</dbReference>
<dbReference type="KEGG" id="nph:NP_0574A"/>
<organism evidence="1 2">
    <name type="scientific">Natronomonas pharaonis (strain ATCC 35678 / DSM 2160 / CIP 103997 / JCM 8858 / NBRC 14720 / NCIMB 2260 / Gabara)</name>
    <name type="common">Halobacterium pharaonis</name>
    <dbReference type="NCBI Taxonomy" id="348780"/>
    <lineage>
        <taxon>Archaea</taxon>
        <taxon>Methanobacteriati</taxon>
        <taxon>Methanobacteriota</taxon>
        <taxon>Stenosarchaea group</taxon>
        <taxon>Halobacteria</taxon>
        <taxon>Halobacteriales</taxon>
        <taxon>Natronomonadaceae</taxon>
        <taxon>Natronomonas</taxon>
    </lineage>
</organism>
<accession>A0A1U7ETX0</accession>
<dbReference type="GO" id="GO:0015035">
    <property type="term" value="F:protein-disulfide reductase activity"/>
    <property type="evidence" value="ECO:0007669"/>
    <property type="project" value="InterPro"/>
</dbReference>
<dbReference type="eggNOG" id="arCOG04646">
    <property type="taxonomic scope" value="Archaea"/>
</dbReference>
<reference evidence="1 2" key="1">
    <citation type="journal article" date="2005" name="Genome Res.">
        <title>Living with two extremes: conclusions from the genome sequence of Natronomonas pharaonis.</title>
        <authorList>
            <person name="Falb M."/>
            <person name="Pfeiffer F."/>
            <person name="Palm P."/>
            <person name="Rodewald K."/>
            <person name="Hickmann V."/>
            <person name="Tittor J."/>
            <person name="Oesterhelt D."/>
        </authorList>
    </citation>
    <scope>NUCLEOTIDE SEQUENCE [LARGE SCALE GENOMIC DNA]</scope>
    <source>
        <strain evidence="2">ATCC 35678 / DSM 2160 / CIP 103997 / JCM 8858 / NBRC 14720 / NCIMB 2260 / Gabara</strain>
    </source>
</reference>
<dbReference type="Proteomes" id="UP000002698">
    <property type="component" value="Chromosome"/>
</dbReference>
<dbReference type="STRING" id="348780.NP_0574A"/>
<proteinExistence type="predicted"/>
<dbReference type="EnsemblBacteria" id="CAI48378">
    <property type="protein sequence ID" value="CAI48378"/>
    <property type="gene ID" value="NP_0574A"/>
</dbReference>
<dbReference type="HOGENOM" id="CLU_2021565_0_0_2"/>
<keyword evidence="2" id="KW-1185">Reference proteome</keyword>
<dbReference type="AlphaFoldDB" id="A0A1U7ETX0"/>
<evidence type="ECO:0000313" key="2">
    <source>
        <dbReference type="Proteomes" id="UP000002698"/>
    </source>
</evidence>
<dbReference type="OrthoDB" id="195634at2157"/>
<dbReference type="Pfam" id="PF04134">
    <property type="entry name" value="DCC1-like"/>
    <property type="match status" value="1"/>
</dbReference>
<name>A0A1U7ETX0_NATPD</name>
<evidence type="ECO:0000313" key="1">
    <source>
        <dbReference type="EMBL" id="CAI48378.1"/>
    </source>
</evidence>
<protein>
    <submittedName>
        <fullName evidence="1">DUF393 family protein</fullName>
    </submittedName>
</protein>
<dbReference type="GeneID" id="3700893"/>
<gene>
    <name evidence="1" type="ordered locus">NP_0574A</name>
</gene>